<gene>
    <name evidence="8" type="ORF">J2X01_000109</name>
</gene>
<organism evidence="8 9">
    <name type="scientific">Arthrobacter ginsengisoli</name>
    <dbReference type="NCBI Taxonomy" id="1356565"/>
    <lineage>
        <taxon>Bacteria</taxon>
        <taxon>Bacillati</taxon>
        <taxon>Actinomycetota</taxon>
        <taxon>Actinomycetes</taxon>
        <taxon>Micrococcales</taxon>
        <taxon>Micrococcaceae</taxon>
        <taxon>Arthrobacter</taxon>
    </lineage>
</organism>
<reference evidence="8 9" key="1">
    <citation type="submission" date="2023-07" db="EMBL/GenBank/DDBJ databases">
        <title>Sorghum-associated microbial communities from plants grown in Nebraska, USA.</title>
        <authorList>
            <person name="Schachtman D."/>
        </authorList>
    </citation>
    <scope>NUCLEOTIDE SEQUENCE [LARGE SCALE GENOMIC DNA]</scope>
    <source>
        <strain evidence="8 9">BE167</strain>
    </source>
</reference>
<keyword evidence="3 6" id="KW-0812">Transmembrane</keyword>
<evidence type="ECO:0000256" key="4">
    <source>
        <dbReference type="ARBA" id="ARBA00022989"/>
    </source>
</evidence>
<keyword evidence="9" id="KW-1185">Reference proteome</keyword>
<evidence type="ECO:0000259" key="7">
    <source>
        <dbReference type="Pfam" id="PF13396"/>
    </source>
</evidence>
<sequence length="81" mass="9179">MEPWEWALAALGLLSALYVFGSIIWGIFDALREERLDQTARILWVVAMFTLPLFGIVAWLFAKPRLSASAGPLHLRNRVQP</sequence>
<evidence type="ECO:0000256" key="2">
    <source>
        <dbReference type="ARBA" id="ARBA00022475"/>
    </source>
</evidence>
<keyword evidence="4 6" id="KW-1133">Transmembrane helix</keyword>
<feature type="transmembrane region" description="Helical" evidence="6">
    <location>
        <begin position="6"/>
        <end position="28"/>
    </location>
</feature>
<keyword evidence="2" id="KW-1003">Cell membrane</keyword>
<dbReference type="EMBL" id="JAVDVQ010000001">
    <property type="protein sequence ID" value="MDR7080840.1"/>
    <property type="molecule type" value="Genomic_DNA"/>
</dbReference>
<dbReference type="RefSeq" id="WP_310049504.1">
    <property type="nucleotide sequence ID" value="NZ_JAVDVQ010000001.1"/>
</dbReference>
<accession>A0ABU1U6N4</accession>
<proteinExistence type="predicted"/>
<evidence type="ECO:0000256" key="1">
    <source>
        <dbReference type="ARBA" id="ARBA00004651"/>
    </source>
</evidence>
<feature type="domain" description="Cardiolipin synthase N-terminal" evidence="7">
    <location>
        <begin position="23"/>
        <end position="62"/>
    </location>
</feature>
<evidence type="ECO:0000256" key="3">
    <source>
        <dbReference type="ARBA" id="ARBA00022692"/>
    </source>
</evidence>
<evidence type="ECO:0000256" key="6">
    <source>
        <dbReference type="SAM" id="Phobius"/>
    </source>
</evidence>
<feature type="transmembrane region" description="Helical" evidence="6">
    <location>
        <begin position="40"/>
        <end position="62"/>
    </location>
</feature>
<dbReference type="Pfam" id="PF13396">
    <property type="entry name" value="PLDc_N"/>
    <property type="match status" value="1"/>
</dbReference>
<evidence type="ECO:0000256" key="5">
    <source>
        <dbReference type="ARBA" id="ARBA00023136"/>
    </source>
</evidence>
<comment type="subcellular location">
    <subcellularLocation>
        <location evidence="1">Cell membrane</location>
        <topology evidence="1">Multi-pass membrane protein</topology>
    </subcellularLocation>
</comment>
<dbReference type="Proteomes" id="UP001252243">
    <property type="component" value="Unassembled WGS sequence"/>
</dbReference>
<name>A0ABU1U6N4_9MICC</name>
<evidence type="ECO:0000313" key="9">
    <source>
        <dbReference type="Proteomes" id="UP001252243"/>
    </source>
</evidence>
<dbReference type="InterPro" id="IPR027379">
    <property type="entry name" value="CLS_N"/>
</dbReference>
<protein>
    <submittedName>
        <fullName evidence="8">Cbb3-type cytochrome oxidase subunit 3</fullName>
    </submittedName>
</protein>
<keyword evidence="5 6" id="KW-0472">Membrane</keyword>
<comment type="caution">
    <text evidence="8">The sequence shown here is derived from an EMBL/GenBank/DDBJ whole genome shotgun (WGS) entry which is preliminary data.</text>
</comment>
<evidence type="ECO:0000313" key="8">
    <source>
        <dbReference type="EMBL" id="MDR7080840.1"/>
    </source>
</evidence>